<dbReference type="Proteomes" id="UP000821837">
    <property type="component" value="Unassembled WGS sequence"/>
</dbReference>
<comment type="caution">
    <text evidence="2">The sequence shown here is derived from an EMBL/GenBank/DDBJ whole genome shotgun (WGS) entry which is preliminary data.</text>
</comment>
<keyword evidence="3" id="KW-1185">Reference proteome</keyword>
<feature type="compositionally biased region" description="Basic and acidic residues" evidence="1">
    <location>
        <begin position="109"/>
        <end position="129"/>
    </location>
</feature>
<dbReference type="EMBL" id="JABSTV010001248">
    <property type="protein sequence ID" value="KAH7967993.1"/>
    <property type="molecule type" value="Genomic_DNA"/>
</dbReference>
<feature type="compositionally biased region" description="Polar residues" evidence="1">
    <location>
        <begin position="75"/>
        <end position="95"/>
    </location>
</feature>
<proteinExistence type="predicted"/>
<gene>
    <name evidence="2" type="ORF">HPB52_005109</name>
</gene>
<dbReference type="AlphaFoldDB" id="A0A9D4T2W1"/>
<feature type="region of interest" description="Disordered" evidence="1">
    <location>
        <begin position="35"/>
        <end position="209"/>
    </location>
</feature>
<evidence type="ECO:0000313" key="2">
    <source>
        <dbReference type="EMBL" id="KAH7967993.1"/>
    </source>
</evidence>
<feature type="compositionally biased region" description="Basic and acidic residues" evidence="1">
    <location>
        <begin position="199"/>
        <end position="209"/>
    </location>
</feature>
<evidence type="ECO:0000313" key="3">
    <source>
        <dbReference type="Proteomes" id="UP000821837"/>
    </source>
</evidence>
<reference evidence="2" key="2">
    <citation type="submission" date="2021-09" db="EMBL/GenBank/DDBJ databases">
        <authorList>
            <person name="Jia N."/>
            <person name="Wang J."/>
            <person name="Shi W."/>
            <person name="Du L."/>
            <person name="Sun Y."/>
            <person name="Zhan W."/>
            <person name="Jiang J."/>
            <person name="Wang Q."/>
            <person name="Zhang B."/>
            <person name="Ji P."/>
            <person name="Sakyi L.B."/>
            <person name="Cui X."/>
            <person name="Yuan T."/>
            <person name="Jiang B."/>
            <person name="Yang W."/>
            <person name="Lam T.T.-Y."/>
            <person name="Chang Q."/>
            <person name="Ding S."/>
            <person name="Wang X."/>
            <person name="Zhu J."/>
            <person name="Ruan X."/>
            <person name="Zhao L."/>
            <person name="Wei J."/>
            <person name="Que T."/>
            <person name="Du C."/>
            <person name="Cheng J."/>
            <person name="Dai P."/>
            <person name="Han X."/>
            <person name="Huang E."/>
            <person name="Gao Y."/>
            <person name="Liu J."/>
            <person name="Shao H."/>
            <person name="Ye R."/>
            <person name="Li L."/>
            <person name="Wei W."/>
            <person name="Wang X."/>
            <person name="Wang C."/>
            <person name="Huo Q."/>
            <person name="Li W."/>
            <person name="Guo W."/>
            <person name="Chen H."/>
            <person name="Chen S."/>
            <person name="Zhou L."/>
            <person name="Zhou L."/>
            <person name="Ni X."/>
            <person name="Tian J."/>
            <person name="Zhou Y."/>
            <person name="Sheng Y."/>
            <person name="Liu T."/>
            <person name="Pan Y."/>
            <person name="Xia L."/>
            <person name="Li J."/>
            <person name="Zhao F."/>
            <person name="Cao W."/>
        </authorList>
    </citation>
    <scope>NUCLEOTIDE SEQUENCE</scope>
    <source>
        <strain evidence="2">Rsan-2018</strain>
        <tissue evidence="2">Larvae</tissue>
    </source>
</reference>
<evidence type="ECO:0000256" key="1">
    <source>
        <dbReference type="SAM" id="MobiDB-lite"/>
    </source>
</evidence>
<name>A0A9D4T2W1_RHISA</name>
<protein>
    <submittedName>
        <fullName evidence="2">Uncharacterized protein</fullName>
    </submittedName>
</protein>
<feature type="compositionally biased region" description="Basic residues" evidence="1">
    <location>
        <begin position="44"/>
        <end position="53"/>
    </location>
</feature>
<sequence>MSVPSTVSIMANAVSGRSRRRWLLADRPGGRVRLSSPCGASHTSKTHKTRKTRTHLENDDILGACSSRPDLGARVQQTDETNWCSSGRSRRSPSNARPLYFAKATETSEPGKESKGDDRQGQAKEDSDSQKASNAVALVSEGPHTDEMDAASSCGNVTKRTYDQAAGEYQKGDPTSEEPPPKAAITRRPIFRPKPNIPPDRKPAGLELK</sequence>
<reference evidence="2" key="1">
    <citation type="journal article" date="2020" name="Cell">
        <title>Large-Scale Comparative Analyses of Tick Genomes Elucidate Their Genetic Diversity and Vector Capacities.</title>
        <authorList>
            <consortium name="Tick Genome and Microbiome Consortium (TIGMIC)"/>
            <person name="Jia N."/>
            <person name="Wang J."/>
            <person name="Shi W."/>
            <person name="Du L."/>
            <person name="Sun Y."/>
            <person name="Zhan W."/>
            <person name="Jiang J.F."/>
            <person name="Wang Q."/>
            <person name="Zhang B."/>
            <person name="Ji P."/>
            <person name="Bell-Sakyi L."/>
            <person name="Cui X.M."/>
            <person name="Yuan T.T."/>
            <person name="Jiang B.G."/>
            <person name="Yang W.F."/>
            <person name="Lam T.T."/>
            <person name="Chang Q.C."/>
            <person name="Ding S.J."/>
            <person name="Wang X.J."/>
            <person name="Zhu J.G."/>
            <person name="Ruan X.D."/>
            <person name="Zhao L."/>
            <person name="Wei J.T."/>
            <person name="Ye R.Z."/>
            <person name="Que T.C."/>
            <person name="Du C.H."/>
            <person name="Zhou Y.H."/>
            <person name="Cheng J.X."/>
            <person name="Dai P.F."/>
            <person name="Guo W.B."/>
            <person name="Han X.H."/>
            <person name="Huang E.J."/>
            <person name="Li L.F."/>
            <person name="Wei W."/>
            <person name="Gao Y.C."/>
            <person name="Liu J.Z."/>
            <person name="Shao H.Z."/>
            <person name="Wang X."/>
            <person name="Wang C.C."/>
            <person name="Yang T.C."/>
            <person name="Huo Q.B."/>
            <person name="Li W."/>
            <person name="Chen H.Y."/>
            <person name="Chen S.E."/>
            <person name="Zhou L.G."/>
            <person name="Ni X.B."/>
            <person name="Tian J.H."/>
            <person name="Sheng Y."/>
            <person name="Liu T."/>
            <person name="Pan Y.S."/>
            <person name="Xia L.Y."/>
            <person name="Li J."/>
            <person name="Zhao F."/>
            <person name="Cao W.C."/>
        </authorList>
    </citation>
    <scope>NUCLEOTIDE SEQUENCE</scope>
    <source>
        <strain evidence="2">Rsan-2018</strain>
    </source>
</reference>
<organism evidence="2 3">
    <name type="scientific">Rhipicephalus sanguineus</name>
    <name type="common">Brown dog tick</name>
    <name type="synonym">Ixodes sanguineus</name>
    <dbReference type="NCBI Taxonomy" id="34632"/>
    <lineage>
        <taxon>Eukaryota</taxon>
        <taxon>Metazoa</taxon>
        <taxon>Ecdysozoa</taxon>
        <taxon>Arthropoda</taxon>
        <taxon>Chelicerata</taxon>
        <taxon>Arachnida</taxon>
        <taxon>Acari</taxon>
        <taxon>Parasitiformes</taxon>
        <taxon>Ixodida</taxon>
        <taxon>Ixodoidea</taxon>
        <taxon>Ixodidae</taxon>
        <taxon>Rhipicephalinae</taxon>
        <taxon>Rhipicephalus</taxon>
        <taxon>Rhipicephalus</taxon>
    </lineage>
</organism>
<accession>A0A9D4T2W1</accession>